<feature type="transmembrane region" description="Helical" evidence="1">
    <location>
        <begin position="51"/>
        <end position="75"/>
    </location>
</feature>
<proteinExistence type="predicted"/>
<keyword evidence="1" id="KW-0472">Membrane</keyword>
<keyword evidence="3" id="KW-1185">Reference proteome</keyword>
<feature type="transmembrane region" description="Helical" evidence="1">
    <location>
        <begin position="15"/>
        <end position="31"/>
    </location>
</feature>
<dbReference type="AlphaFoldDB" id="A0A7R7XYQ4"/>
<evidence type="ECO:0000256" key="1">
    <source>
        <dbReference type="SAM" id="Phobius"/>
    </source>
</evidence>
<keyword evidence="1" id="KW-0812">Transmembrane</keyword>
<sequence length="112" mass="12450">MTATVSRWTDVEPGGALHSLAAFLAFFHVFLNSAEESFRCFTLEVKDSFFLIVDSCGWSTCINSTLTLFSLYLLLSMTPVSNLSSAARFPLLSFHIACSLVAYVLVLYYPVF</sequence>
<protein>
    <submittedName>
        <fullName evidence="2">Uncharacterized protein</fullName>
    </submittedName>
</protein>
<feature type="transmembrane region" description="Helical" evidence="1">
    <location>
        <begin position="87"/>
        <end position="109"/>
    </location>
</feature>
<evidence type="ECO:0000313" key="2">
    <source>
        <dbReference type="EMBL" id="BCS29383.1"/>
    </source>
</evidence>
<reference evidence="2" key="1">
    <citation type="submission" date="2021-01" db="EMBL/GenBank/DDBJ databases">
        <authorList>
            <consortium name="Aspergillus puulaauensis MK2 genome sequencing consortium"/>
            <person name="Kazuki M."/>
            <person name="Futagami T."/>
        </authorList>
    </citation>
    <scope>NUCLEOTIDE SEQUENCE</scope>
    <source>
        <strain evidence="2">MK2</strain>
    </source>
</reference>
<evidence type="ECO:0000313" key="3">
    <source>
        <dbReference type="Proteomes" id="UP000654913"/>
    </source>
</evidence>
<reference evidence="2" key="2">
    <citation type="submission" date="2021-02" db="EMBL/GenBank/DDBJ databases">
        <title>Aspergillus puulaauensis MK2 genome sequence.</title>
        <authorList>
            <person name="Futagami T."/>
            <person name="Mori K."/>
            <person name="Kadooka C."/>
            <person name="Tanaka T."/>
        </authorList>
    </citation>
    <scope>NUCLEOTIDE SEQUENCE</scope>
    <source>
        <strain evidence="2">MK2</strain>
    </source>
</reference>
<dbReference type="KEGG" id="apuu:APUU_70953S"/>
<gene>
    <name evidence="2" type="ORF">APUU_70953S</name>
</gene>
<name>A0A7R7XYQ4_9EURO</name>
<keyword evidence="1" id="KW-1133">Transmembrane helix</keyword>
<organism evidence="2 3">
    <name type="scientific">Aspergillus puulaauensis</name>
    <dbReference type="NCBI Taxonomy" id="1220207"/>
    <lineage>
        <taxon>Eukaryota</taxon>
        <taxon>Fungi</taxon>
        <taxon>Dikarya</taxon>
        <taxon>Ascomycota</taxon>
        <taxon>Pezizomycotina</taxon>
        <taxon>Eurotiomycetes</taxon>
        <taxon>Eurotiomycetidae</taxon>
        <taxon>Eurotiales</taxon>
        <taxon>Aspergillaceae</taxon>
        <taxon>Aspergillus</taxon>
    </lineage>
</organism>
<accession>A0A7R7XYQ4</accession>
<dbReference type="GeneID" id="64979380"/>
<dbReference type="RefSeq" id="XP_041561569.1">
    <property type="nucleotide sequence ID" value="XM_041695884.1"/>
</dbReference>
<dbReference type="EMBL" id="AP024449">
    <property type="protein sequence ID" value="BCS29383.1"/>
    <property type="molecule type" value="Genomic_DNA"/>
</dbReference>
<dbReference type="Proteomes" id="UP000654913">
    <property type="component" value="Chromosome 7"/>
</dbReference>